<reference evidence="4" key="1">
    <citation type="journal article" date="2023" name="Science">
        <title>Elucidation of the pathway for biosynthesis of saponin adjuvants from the soapbark tree.</title>
        <authorList>
            <person name="Reed J."/>
            <person name="Orme A."/>
            <person name="El-Demerdash A."/>
            <person name="Owen C."/>
            <person name="Martin L.B.B."/>
            <person name="Misra R.C."/>
            <person name="Kikuchi S."/>
            <person name="Rejzek M."/>
            <person name="Martin A.C."/>
            <person name="Harkess A."/>
            <person name="Leebens-Mack J."/>
            <person name="Louveau T."/>
            <person name="Stephenson M.J."/>
            <person name="Osbourn A."/>
        </authorList>
    </citation>
    <scope>NUCLEOTIDE SEQUENCE</scope>
    <source>
        <strain evidence="4">S10</strain>
    </source>
</reference>
<evidence type="ECO:0000259" key="3">
    <source>
        <dbReference type="PROSITE" id="PS50102"/>
    </source>
</evidence>
<dbReference type="InterPro" id="IPR012677">
    <property type="entry name" value="Nucleotide-bd_a/b_plait_sf"/>
</dbReference>
<dbReference type="InterPro" id="IPR000504">
    <property type="entry name" value="RRM_dom"/>
</dbReference>
<sequence>MESTMKTEDLLAQYGTVSKLNPLTAPKLVHLFSREELMELLWISILRHLDFIDTLYSSADRDPTKRLLLVCDLNFSTTSETLRFSFSSYGPVERAVVAYDKKTGKSRSYGFVTFRNIDAALMILLSPTMEIDGRLVKIKLSNPRDSGSSSIADNKGKSLFVFLVFSFFLLLV</sequence>
<dbReference type="InterPro" id="IPR050886">
    <property type="entry name" value="RNA-binding_reg"/>
</dbReference>
<dbReference type="GO" id="GO:0005634">
    <property type="term" value="C:nucleus"/>
    <property type="evidence" value="ECO:0007669"/>
    <property type="project" value="TreeGrafter"/>
</dbReference>
<dbReference type="GO" id="GO:0003723">
    <property type="term" value="F:RNA binding"/>
    <property type="evidence" value="ECO:0007669"/>
    <property type="project" value="UniProtKB-UniRule"/>
</dbReference>
<evidence type="ECO:0000313" key="5">
    <source>
        <dbReference type="Proteomes" id="UP001163823"/>
    </source>
</evidence>
<dbReference type="PANTHER" id="PTHR48024">
    <property type="entry name" value="GEO13361P1-RELATED"/>
    <property type="match status" value="1"/>
</dbReference>
<dbReference type="InterPro" id="IPR035979">
    <property type="entry name" value="RBD_domain_sf"/>
</dbReference>
<protein>
    <submittedName>
        <fullName evidence="4">RNA-binding family protein</fullName>
    </submittedName>
</protein>
<dbReference type="SUPFAM" id="SSF54928">
    <property type="entry name" value="RNA-binding domain, RBD"/>
    <property type="match status" value="1"/>
</dbReference>
<feature type="domain" description="RRM" evidence="3">
    <location>
        <begin position="66"/>
        <end position="143"/>
    </location>
</feature>
<dbReference type="EMBL" id="JARAOO010000013">
    <property type="protein sequence ID" value="KAJ7946106.1"/>
    <property type="molecule type" value="Genomic_DNA"/>
</dbReference>
<evidence type="ECO:0000256" key="1">
    <source>
        <dbReference type="ARBA" id="ARBA00022884"/>
    </source>
</evidence>
<gene>
    <name evidence="4" type="ORF">O6P43_031076</name>
</gene>
<proteinExistence type="predicted"/>
<keyword evidence="5" id="KW-1185">Reference proteome</keyword>
<dbReference type="Gene3D" id="3.30.70.330">
    <property type="match status" value="1"/>
</dbReference>
<dbReference type="PROSITE" id="PS50102">
    <property type="entry name" value="RRM"/>
    <property type="match status" value="1"/>
</dbReference>
<dbReference type="KEGG" id="qsa:O6P43_031076"/>
<comment type="caution">
    <text evidence="4">The sequence shown here is derived from an EMBL/GenBank/DDBJ whole genome shotgun (WGS) entry which is preliminary data.</text>
</comment>
<name>A0AAD7P8J9_QUISA</name>
<dbReference type="Proteomes" id="UP001163823">
    <property type="component" value="Chromosome 13"/>
</dbReference>
<organism evidence="4 5">
    <name type="scientific">Quillaja saponaria</name>
    <name type="common">Soap bark tree</name>
    <dbReference type="NCBI Taxonomy" id="32244"/>
    <lineage>
        <taxon>Eukaryota</taxon>
        <taxon>Viridiplantae</taxon>
        <taxon>Streptophyta</taxon>
        <taxon>Embryophyta</taxon>
        <taxon>Tracheophyta</taxon>
        <taxon>Spermatophyta</taxon>
        <taxon>Magnoliopsida</taxon>
        <taxon>eudicotyledons</taxon>
        <taxon>Gunneridae</taxon>
        <taxon>Pentapetalae</taxon>
        <taxon>rosids</taxon>
        <taxon>fabids</taxon>
        <taxon>Fabales</taxon>
        <taxon>Quillajaceae</taxon>
        <taxon>Quillaja</taxon>
    </lineage>
</organism>
<dbReference type="AlphaFoldDB" id="A0AAD7P8J9"/>
<keyword evidence="1 2" id="KW-0694">RNA-binding</keyword>
<accession>A0AAD7P8J9</accession>
<dbReference type="PANTHER" id="PTHR48024:SF25">
    <property type="entry name" value="UBP1-ASSOCIATED PROTEIN 2C"/>
    <property type="match status" value="1"/>
</dbReference>
<evidence type="ECO:0000256" key="2">
    <source>
        <dbReference type="PROSITE-ProRule" id="PRU00176"/>
    </source>
</evidence>
<dbReference type="Pfam" id="PF00076">
    <property type="entry name" value="RRM_1"/>
    <property type="match status" value="1"/>
</dbReference>
<evidence type="ECO:0000313" key="4">
    <source>
        <dbReference type="EMBL" id="KAJ7946106.1"/>
    </source>
</evidence>
<dbReference type="SMART" id="SM00360">
    <property type="entry name" value="RRM"/>
    <property type="match status" value="1"/>
</dbReference>